<feature type="chain" id="PRO_5045240014" description="DUF4124 domain-containing protein" evidence="2">
    <location>
        <begin position="29"/>
        <end position="193"/>
    </location>
</feature>
<feature type="signal peptide" evidence="2">
    <location>
        <begin position="1"/>
        <end position="28"/>
    </location>
</feature>
<organism evidence="4 5">
    <name type="scientific">Vreelandella olivaria</name>
    <dbReference type="NCBI Taxonomy" id="390919"/>
    <lineage>
        <taxon>Bacteria</taxon>
        <taxon>Pseudomonadati</taxon>
        <taxon>Pseudomonadota</taxon>
        <taxon>Gammaproteobacteria</taxon>
        <taxon>Oceanospirillales</taxon>
        <taxon>Halomonadaceae</taxon>
        <taxon>Vreelandella</taxon>
    </lineage>
</organism>
<accession>A0ABM7GBX0</accession>
<evidence type="ECO:0000256" key="2">
    <source>
        <dbReference type="SAM" id="SignalP"/>
    </source>
</evidence>
<protein>
    <recommendedName>
        <fullName evidence="3">DUF4124 domain-containing protein</fullName>
    </recommendedName>
</protein>
<name>A0ABM7GBX0_9GAMM</name>
<dbReference type="InterPro" id="IPR025392">
    <property type="entry name" value="DUF4124"/>
</dbReference>
<evidence type="ECO:0000313" key="4">
    <source>
        <dbReference type="EMBL" id="BBI47898.1"/>
    </source>
</evidence>
<feature type="compositionally biased region" description="Low complexity" evidence="1">
    <location>
        <begin position="73"/>
        <end position="92"/>
    </location>
</feature>
<reference evidence="5" key="1">
    <citation type="journal article" date="2019" name="Microbiol. Resour. Announc.">
        <title>Complete Genome Sequence of Halomonas olivaria, a Moderately Halophilic Bacterium Isolated from Olive Processing Effluents, Obtained by Nanopore Sequencing.</title>
        <authorList>
            <person name="Nagata S."/>
            <person name="Ii K.M."/>
            <person name="Tsukimi T."/>
            <person name="Miura M.C."/>
            <person name="Galipon J."/>
            <person name="Arakawa K."/>
        </authorList>
    </citation>
    <scope>NUCLEOTIDE SEQUENCE [LARGE SCALE GENOMIC DNA]</scope>
    <source>
        <strain evidence="5">TYRC17</strain>
    </source>
</reference>
<feature type="region of interest" description="Disordered" evidence="1">
    <location>
        <begin position="73"/>
        <end position="98"/>
    </location>
</feature>
<keyword evidence="2" id="KW-0732">Signal</keyword>
<sequence>MSKVSTVAMSSVLVAALGLGGAAGSAWGQTVYRVTDEHGNVTFTDNPGRGGEALELAPLPGLPPALSAALARTGTANSSTTDFSTTTTPAATRPRGKPGQPFMPYDHFSIALPQQGARVQEGMTSVEVTIAPPLRDDHQVRLLVNGEISQTALHSDVFWLTGLSPGRHELQAELLDSSQRLQHRTATVTITVP</sequence>
<dbReference type="Pfam" id="PF13511">
    <property type="entry name" value="DUF4124"/>
    <property type="match status" value="1"/>
</dbReference>
<gene>
    <name evidence="4" type="ORF">HORIV_03190</name>
</gene>
<evidence type="ECO:0000259" key="3">
    <source>
        <dbReference type="Pfam" id="PF13511"/>
    </source>
</evidence>
<keyword evidence="5" id="KW-1185">Reference proteome</keyword>
<feature type="domain" description="DUF4124" evidence="3">
    <location>
        <begin position="23"/>
        <end position="63"/>
    </location>
</feature>
<dbReference type="EMBL" id="AP019416">
    <property type="protein sequence ID" value="BBI47898.1"/>
    <property type="molecule type" value="Genomic_DNA"/>
</dbReference>
<evidence type="ECO:0000256" key="1">
    <source>
        <dbReference type="SAM" id="MobiDB-lite"/>
    </source>
</evidence>
<dbReference type="Proteomes" id="UP000289555">
    <property type="component" value="Chromosome"/>
</dbReference>
<evidence type="ECO:0000313" key="5">
    <source>
        <dbReference type="Proteomes" id="UP000289555"/>
    </source>
</evidence>
<proteinExistence type="predicted"/>